<feature type="binding site" evidence="15">
    <location>
        <position position="454"/>
    </location>
    <ligand>
        <name>Mg(2+)</name>
        <dbReference type="ChEBI" id="CHEBI:18420"/>
        <note>shared with alpha subunit</note>
    </ligand>
</feature>
<dbReference type="SUPFAM" id="SSF50249">
    <property type="entry name" value="Nucleic acid-binding proteins"/>
    <property type="match status" value="1"/>
</dbReference>
<sequence length="792" mass="85509">MNVSLNWLATHLDLSGKSIKEIDDLFTFAGVEVEGIVSKGIASEKIVVAQIMEAVQHPHADRLKVTQVNCGEATLRQIVCGAQNYKVGDKVPCALPGTVLPNGFTIGEAVMRKVESKGMLCSAEEIGLPAGVDGLLILPEDSEIGKPVKQLFDSDTLLELEVTPNRPDLLSHRGMARELATLLKTPLLPLEIPSRETTAAKDIRIDSPEACPLYTAVRISGVTVKESPDWLKQRLESIGLRPINNIVDVTNYVLHELGQPLHAFDAAKLTGSIIVRNAAEGENFLALDDSKHLLTTDDLLISDESGAALALAGVMGGAESGVTETTTDILLESAYFTPQGIRRTSRRTALSSDSSYRFERGVDPAGVVSASAFAVKLILEVAGGTAEAATQLAGEAPVLVRSVTLDAKKLDQLMGGSIALPDAEEILTRLGLTKLADGTWDVPSFRADLQRHIDLVEEIARVHGLDNVPSRFQGTFVPASAVDAAYDADMVLRRRLAALGLHECQTIKLISDAQVSDILPLRPLQDGDVIRVKLPLSEDHAVMRPSIVPGLISSAARNVRQQAKSLRFFEMGRVFRNAGGGKAKDQESETLALLLSGSAQPTGWSQADRTADLYDLKAILSALLGDRRITFAPKERSGFVLASDIKVDDQNIGVFARLTPARERELDFTTPVFVAELDLGKLRKLLNGISHVEDLPQFPGSSRDAAMELPLTTPNSQIEAVIAKIAEPLLISSECFDVFTDATGQKISADSKSVAYRFHYREGTRTLKAEEIDTAHQKVLEALTKGLGVKFR</sequence>
<dbReference type="SUPFAM" id="SSF46955">
    <property type="entry name" value="Putative DNA-binding domain"/>
    <property type="match status" value="1"/>
</dbReference>
<dbReference type="Pfam" id="PF03484">
    <property type="entry name" value="B5"/>
    <property type="match status" value="1"/>
</dbReference>
<keyword evidence="6 15" id="KW-0436">Ligase</keyword>
<dbReference type="PROSITE" id="PS50886">
    <property type="entry name" value="TRBD"/>
    <property type="match status" value="1"/>
</dbReference>
<keyword evidence="4 15" id="KW-0963">Cytoplasm</keyword>
<evidence type="ECO:0000256" key="9">
    <source>
        <dbReference type="ARBA" id="ARBA00022840"/>
    </source>
</evidence>
<feature type="binding site" evidence="15">
    <location>
        <position position="457"/>
    </location>
    <ligand>
        <name>Mg(2+)</name>
        <dbReference type="ChEBI" id="CHEBI:18420"/>
        <note>shared with alpha subunit</note>
    </ligand>
</feature>
<keyword evidence="13 15" id="KW-0030">Aminoacyl-tRNA synthetase</keyword>
<evidence type="ECO:0000256" key="11">
    <source>
        <dbReference type="ARBA" id="ARBA00022884"/>
    </source>
</evidence>
<dbReference type="Pfam" id="PF17759">
    <property type="entry name" value="tRNA_synthFbeta"/>
    <property type="match status" value="1"/>
</dbReference>
<dbReference type="SUPFAM" id="SSF54991">
    <property type="entry name" value="Anticodon-binding domain of PheRS"/>
    <property type="match status" value="1"/>
</dbReference>
<dbReference type="InterPro" id="IPR045060">
    <property type="entry name" value="Phe-tRNA-ligase_IIc_bsu"/>
</dbReference>
<dbReference type="InterPro" id="IPR005121">
    <property type="entry name" value="Fdx_antiC-bd"/>
</dbReference>
<dbReference type="Pfam" id="PF03483">
    <property type="entry name" value="B3_4"/>
    <property type="match status" value="1"/>
</dbReference>
<dbReference type="GO" id="GO:0005524">
    <property type="term" value="F:ATP binding"/>
    <property type="evidence" value="ECO:0007669"/>
    <property type="project" value="UniProtKB-UniRule"/>
</dbReference>
<evidence type="ECO:0000256" key="14">
    <source>
        <dbReference type="ARBA" id="ARBA00049255"/>
    </source>
</evidence>
<feature type="domain" description="TRNA-binding" evidence="17">
    <location>
        <begin position="40"/>
        <end position="149"/>
    </location>
</feature>
<dbReference type="SUPFAM" id="SSF55681">
    <property type="entry name" value="Class II aaRS and biotin synthetases"/>
    <property type="match status" value="1"/>
</dbReference>
<dbReference type="InterPro" id="IPR045864">
    <property type="entry name" value="aa-tRNA-synth_II/BPL/LPL"/>
</dbReference>
<evidence type="ECO:0000256" key="1">
    <source>
        <dbReference type="ARBA" id="ARBA00004496"/>
    </source>
</evidence>
<protein>
    <recommendedName>
        <fullName evidence="15">Phenylalanine--tRNA ligase beta subunit</fullName>
        <ecNumber evidence="15">6.1.1.20</ecNumber>
    </recommendedName>
    <alternativeName>
        <fullName evidence="15">Phenylalanyl-tRNA synthetase beta subunit</fullName>
        <shortName evidence="15">PheRS</shortName>
    </alternativeName>
</protein>
<proteinExistence type="inferred from homology"/>
<dbReference type="Gene3D" id="3.30.930.10">
    <property type="entry name" value="Bira Bifunctional Protein, Domain 2"/>
    <property type="match status" value="1"/>
</dbReference>
<evidence type="ECO:0000256" key="7">
    <source>
        <dbReference type="ARBA" id="ARBA00022723"/>
    </source>
</evidence>
<dbReference type="Pfam" id="PF03147">
    <property type="entry name" value="FDX-ACB"/>
    <property type="match status" value="1"/>
</dbReference>
<comment type="similarity">
    <text evidence="2 15">Belongs to the phenylalanyl-tRNA synthetase beta subunit family. Type 1 subfamily.</text>
</comment>
<dbReference type="NCBIfam" id="NF045760">
    <property type="entry name" value="YtpR"/>
    <property type="match status" value="1"/>
</dbReference>
<dbReference type="PANTHER" id="PTHR10947:SF0">
    <property type="entry name" value="PHENYLALANINE--TRNA LIGASE BETA SUBUNIT"/>
    <property type="match status" value="1"/>
</dbReference>
<evidence type="ECO:0000256" key="10">
    <source>
        <dbReference type="ARBA" id="ARBA00022842"/>
    </source>
</evidence>
<dbReference type="SUPFAM" id="SSF56037">
    <property type="entry name" value="PheT/TilS domain"/>
    <property type="match status" value="1"/>
</dbReference>
<name>A0A934R261_9BACT</name>
<dbReference type="FunFam" id="2.40.50.140:FF:000045">
    <property type="entry name" value="Phenylalanine--tRNA ligase beta subunit"/>
    <property type="match status" value="1"/>
</dbReference>
<dbReference type="Proteomes" id="UP000600139">
    <property type="component" value="Unassembled WGS sequence"/>
</dbReference>
<feature type="domain" description="B5" evidence="19">
    <location>
        <begin position="398"/>
        <end position="470"/>
    </location>
</feature>
<dbReference type="GO" id="GO:0006432">
    <property type="term" value="P:phenylalanyl-tRNA aminoacylation"/>
    <property type="evidence" value="ECO:0007669"/>
    <property type="project" value="UniProtKB-UniRule"/>
</dbReference>
<organism evidence="20 21">
    <name type="scientific">Luteolibacter yonseiensis</name>
    <dbReference type="NCBI Taxonomy" id="1144680"/>
    <lineage>
        <taxon>Bacteria</taxon>
        <taxon>Pseudomonadati</taxon>
        <taxon>Verrucomicrobiota</taxon>
        <taxon>Verrucomicrobiia</taxon>
        <taxon>Verrucomicrobiales</taxon>
        <taxon>Verrucomicrobiaceae</taxon>
        <taxon>Luteolibacter</taxon>
    </lineage>
</organism>
<keyword evidence="12 15" id="KW-0648">Protein biosynthesis</keyword>
<keyword evidence="7 15" id="KW-0479">Metal-binding</keyword>
<dbReference type="NCBIfam" id="TIGR00472">
    <property type="entry name" value="pheT_bact"/>
    <property type="match status" value="1"/>
</dbReference>
<dbReference type="InterPro" id="IPR005147">
    <property type="entry name" value="tRNA_synthase_B5-dom"/>
</dbReference>
<dbReference type="InterPro" id="IPR033714">
    <property type="entry name" value="tRNA_bind_bactPheRS"/>
</dbReference>
<comment type="subcellular location">
    <subcellularLocation>
        <location evidence="1 15">Cytoplasm</location>
    </subcellularLocation>
</comment>
<dbReference type="Gene3D" id="2.40.50.140">
    <property type="entry name" value="Nucleic acid-binding proteins"/>
    <property type="match status" value="1"/>
</dbReference>
<feature type="binding site" evidence="15">
    <location>
        <position position="448"/>
    </location>
    <ligand>
        <name>Mg(2+)</name>
        <dbReference type="ChEBI" id="CHEBI:18420"/>
        <note>shared with alpha subunit</note>
    </ligand>
</feature>
<dbReference type="FunFam" id="3.50.40.10:FF:000001">
    <property type="entry name" value="Phenylalanine--tRNA ligase beta subunit"/>
    <property type="match status" value="1"/>
</dbReference>
<dbReference type="Gene3D" id="3.30.70.380">
    <property type="entry name" value="Ferrodoxin-fold anticodon-binding domain"/>
    <property type="match status" value="1"/>
</dbReference>
<feature type="domain" description="FDX-ACB" evidence="18">
    <location>
        <begin position="696"/>
        <end position="792"/>
    </location>
</feature>
<evidence type="ECO:0000256" key="3">
    <source>
        <dbReference type="ARBA" id="ARBA00011209"/>
    </source>
</evidence>
<gene>
    <name evidence="15" type="primary">pheT</name>
    <name evidence="20" type="ORF">JIN84_03880</name>
</gene>
<feature type="binding site" evidence="15">
    <location>
        <position position="458"/>
    </location>
    <ligand>
        <name>Mg(2+)</name>
        <dbReference type="ChEBI" id="CHEBI:18420"/>
        <note>shared with alpha subunit</note>
    </ligand>
</feature>
<keyword evidence="5 16" id="KW-0820">tRNA-binding</keyword>
<dbReference type="GO" id="GO:0000287">
    <property type="term" value="F:magnesium ion binding"/>
    <property type="evidence" value="ECO:0007669"/>
    <property type="project" value="UniProtKB-UniRule"/>
</dbReference>
<evidence type="ECO:0000259" key="17">
    <source>
        <dbReference type="PROSITE" id="PS50886"/>
    </source>
</evidence>
<dbReference type="InterPro" id="IPR012340">
    <property type="entry name" value="NA-bd_OB-fold"/>
</dbReference>
<dbReference type="SMART" id="SM00874">
    <property type="entry name" value="B5"/>
    <property type="match status" value="1"/>
</dbReference>
<dbReference type="InterPro" id="IPR020825">
    <property type="entry name" value="Phe-tRNA_synthase-like_B3/B4"/>
</dbReference>
<evidence type="ECO:0000256" key="6">
    <source>
        <dbReference type="ARBA" id="ARBA00022598"/>
    </source>
</evidence>
<keyword evidence="11 16" id="KW-0694">RNA-binding</keyword>
<evidence type="ECO:0000256" key="13">
    <source>
        <dbReference type="ARBA" id="ARBA00023146"/>
    </source>
</evidence>
<evidence type="ECO:0000259" key="18">
    <source>
        <dbReference type="PROSITE" id="PS51447"/>
    </source>
</evidence>
<keyword evidence="10 15" id="KW-0460">Magnesium</keyword>
<dbReference type="InterPro" id="IPR036690">
    <property type="entry name" value="Fdx_antiC-bd_sf"/>
</dbReference>
<evidence type="ECO:0000313" key="21">
    <source>
        <dbReference type="Proteomes" id="UP000600139"/>
    </source>
</evidence>
<dbReference type="EMBL" id="JAENIK010000004">
    <property type="protein sequence ID" value="MBK1814738.1"/>
    <property type="molecule type" value="Genomic_DNA"/>
</dbReference>
<dbReference type="CDD" id="cd00769">
    <property type="entry name" value="PheRS_beta_core"/>
    <property type="match status" value="1"/>
</dbReference>
<dbReference type="CDD" id="cd02796">
    <property type="entry name" value="tRNA_bind_bactPheRS"/>
    <property type="match status" value="1"/>
</dbReference>
<dbReference type="InterPro" id="IPR041616">
    <property type="entry name" value="PheRS_beta_core"/>
</dbReference>
<dbReference type="GO" id="GO:0000049">
    <property type="term" value="F:tRNA binding"/>
    <property type="evidence" value="ECO:0007669"/>
    <property type="project" value="UniProtKB-UniRule"/>
</dbReference>
<dbReference type="Gene3D" id="3.50.40.10">
    <property type="entry name" value="Phenylalanyl-trna Synthetase, Chain B, domain 3"/>
    <property type="match status" value="1"/>
</dbReference>
<dbReference type="GO" id="GO:0004826">
    <property type="term" value="F:phenylalanine-tRNA ligase activity"/>
    <property type="evidence" value="ECO:0007669"/>
    <property type="project" value="UniProtKB-UniRule"/>
</dbReference>
<dbReference type="SMART" id="SM00896">
    <property type="entry name" value="FDX-ACB"/>
    <property type="match status" value="1"/>
</dbReference>
<dbReference type="GO" id="GO:0009328">
    <property type="term" value="C:phenylalanine-tRNA ligase complex"/>
    <property type="evidence" value="ECO:0007669"/>
    <property type="project" value="TreeGrafter"/>
</dbReference>
<dbReference type="InterPro" id="IPR005146">
    <property type="entry name" value="B3/B4_tRNA-bd"/>
</dbReference>
<evidence type="ECO:0000256" key="8">
    <source>
        <dbReference type="ARBA" id="ARBA00022741"/>
    </source>
</evidence>
<evidence type="ECO:0000256" key="4">
    <source>
        <dbReference type="ARBA" id="ARBA00022490"/>
    </source>
</evidence>
<dbReference type="InterPro" id="IPR009061">
    <property type="entry name" value="DNA-bd_dom_put_sf"/>
</dbReference>
<dbReference type="InterPro" id="IPR002547">
    <property type="entry name" value="tRNA-bd_dom"/>
</dbReference>
<dbReference type="AlphaFoldDB" id="A0A934R261"/>
<dbReference type="Gene3D" id="3.30.56.10">
    <property type="match status" value="2"/>
</dbReference>
<dbReference type="PROSITE" id="PS51483">
    <property type="entry name" value="B5"/>
    <property type="match status" value="1"/>
</dbReference>
<evidence type="ECO:0000256" key="5">
    <source>
        <dbReference type="ARBA" id="ARBA00022555"/>
    </source>
</evidence>
<dbReference type="PROSITE" id="PS51447">
    <property type="entry name" value="FDX_ACB"/>
    <property type="match status" value="1"/>
</dbReference>
<dbReference type="PANTHER" id="PTHR10947">
    <property type="entry name" value="PHENYLALANYL-TRNA SYNTHETASE BETA CHAIN AND LEUCINE-RICH REPEAT-CONTAINING PROTEIN 47"/>
    <property type="match status" value="1"/>
</dbReference>
<comment type="cofactor">
    <cofactor evidence="15">
        <name>Mg(2+)</name>
        <dbReference type="ChEBI" id="CHEBI:18420"/>
    </cofactor>
    <text evidence="15">Binds 2 magnesium ions per tetramer.</text>
</comment>
<reference evidence="20" key="1">
    <citation type="submission" date="2021-01" db="EMBL/GenBank/DDBJ databases">
        <title>Modified the classification status of verrucomicrobia.</title>
        <authorList>
            <person name="Feng X."/>
        </authorList>
    </citation>
    <scope>NUCLEOTIDE SEQUENCE</scope>
    <source>
        <strain evidence="20">JCM 18052</strain>
    </source>
</reference>
<dbReference type="EC" id="6.1.1.20" evidence="15"/>
<evidence type="ECO:0000259" key="19">
    <source>
        <dbReference type="PROSITE" id="PS51483"/>
    </source>
</evidence>
<dbReference type="RefSeq" id="WP_200349690.1">
    <property type="nucleotide sequence ID" value="NZ_BAABHZ010000010.1"/>
</dbReference>
<evidence type="ECO:0000313" key="20">
    <source>
        <dbReference type="EMBL" id="MBK1814738.1"/>
    </source>
</evidence>
<keyword evidence="9 15" id="KW-0067">ATP-binding</keyword>
<dbReference type="SMART" id="SM00873">
    <property type="entry name" value="B3_4"/>
    <property type="match status" value="1"/>
</dbReference>
<dbReference type="InterPro" id="IPR004532">
    <property type="entry name" value="Phe-tRNA-ligase_IIc_bsu_bact"/>
</dbReference>
<dbReference type="HAMAP" id="MF_00283">
    <property type="entry name" value="Phe_tRNA_synth_beta1"/>
    <property type="match status" value="1"/>
</dbReference>
<keyword evidence="21" id="KW-1185">Reference proteome</keyword>
<dbReference type="Pfam" id="PF01588">
    <property type="entry name" value="tRNA_bind"/>
    <property type="match status" value="1"/>
</dbReference>
<evidence type="ECO:0000256" key="16">
    <source>
        <dbReference type="PROSITE-ProRule" id="PRU00209"/>
    </source>
</evidence>
<accession>A0A934R261</accession>
<evidence type="ECO:0000256" key="12">
    <source>
        <dbReference type="ARBA" id="ARBA00022917"/>
    </source>
</evidence>
<keyword evidence="8 15" id="KW-0547">Nucleotide-binding</keyword>
<comment type="caution">
    <text evidence="20">The sequence shown here is derived from an EMBL/GenBank/DDBJ whole genome shotgun (WGS) entry which is preliminary data.</text>
</comment>
<comment type="catalytic activity">
    <reaction evidence="14 15">
        <text>tRNA(Phe) + L-phenylalanine + ATP = L-phenylalanyl-tRNA(Phe) + AMP + diphosphate + H(+)</text>
        <dbReference type="Rhea" id="RHEA:19413"/>
        <dbReference type="Rhea" id="RHEA-COMP:9668"/>
        <dbReference type="Rhea" id="RHEA-COMP:9699"/>
        <dbReference type="ChEBI" id="CHEBI:15378"/>
        <dbReference type="ChEBI" id="CHEBI:30616"/>
        <dbReference type="ChEBI" id="CHEBI:33019"/>
        <dbReference type="ChEBI" id="CHEBI:58095"/>
        <dbReference type="ChEBI" id="CHEBI:78442"/>
        <dbReference type="ChEBI" id="CHEBI:78531"/>
        <dbReference type="ChEBI" id="CHEBI:456215"/>
        <dbReference type="EC" id="6.1.1.20"/>
    </reaction>
</comment>
<evidence type="ECO:0000256" key="15">
    <source>
        <dbReference type="HAMAP-Rule" id="MF_00283"/>
    </source>
</evidence>
<comment type="subunit">
    <text evidence="3 15">Tetramer of two alpha and two beta subunits.</text>
</comment>
<evidence type="ECO:0000256" key="2">
    <source>
        <dbReference type="ARBA" id="ARBA00008653"/>
    </source>
</evidence>